<proteinExistence type="predicted"/>
<protein>
    <submittedName>
        <fullName evidence="1">TniQ protein</fullName>
    </submittedName>
</protein>
<dbReference type="EMBL" id="VLKP01000002">
    <property type="protein sequence ID" value="TWI13536.1"/>
    <property type="molecule type" value="Genomic_DNA"/>
</dbReference>
<keyword evidence="2" id="KW-1185">Reference proteome</keyword>
<dbReference type="AlphaFoldDB" id="A0A562M0U3"/>
<dbReference type="Proteomes" id="UP000316471">
    <property type="component" value="Unassembled WGS sequence"/>
</dbReference>
<evidence type="ECO:0000313" key="2">
    <source>
        <dbReference type="Proteomes" id="UP000316471"/>
    </source>
</evidence>
<organism evidence="1 2">
    <name type="scientific">Aerolutibacter ruishenii</name>
    <dbReference type="NCBI Taxonomy" id="686800"/>
    <lineage>
        <taxon>Bacteria</taxon>
        <taxon>Pseudomonadati</taxon>
        <taxon>Pseudomonadota</taxon>
        <taxon>Gammaproteobacteria</taxon>
        <taxon>Lysobacterales</taxon>
        <taxon>Lysobacteraceae</taxon>
        <taxon>Aerolutibacter</taxon>
    </lineage>
</organism>
<reference evidence="1 2" key="1">
    <citation type="journal article" date="2015" name="Stand. Genomic Sci.">
        <title>Genomic Encyclopedia of Bacterial and Archaeal Type Strains, Phase III: the genomes of soil and plant-associated and newly described type strains.</title>
        <authorList>
            <person name="Whitman W.B."/>
            <person name="Woyke T."/>
            <person name="Klenk H.P."/>
            <person name="Zhou Y."/>
            <person name="Lilburn T.G."/>
            <person name="Beck B.J."/>
            <person name="De Vos P."/>
            <person name="Vandamme P."/>
            <person name="Eisen J.A."/>
            <person name="Garrity G."/>
            <person name="Hugenholtz P."/>
            <person name="Kyrpides N.C."/>
        </authorList>
    </citation>
    <scope>NUCLEOTIDE SEQUENCE [LARGE SCALE GENOMIC DNA]</scope>
    <source>
        <strain evidence="1 2">CGMCC 1.10136</strain>
    </source>
</reference>
<comment type="caution">
    <text evidence="1">The sequence shown here is derived from an EMBL/GenBank/DDBJ whole genome shotgun (WGS) entry which is preliminary data.</text>
</comment>
<name>A0A562M0U3_9GAMM</name>
<evidence type="ECO:0000313" key="1">
    <source>
        <dbReference type="EMBL" id="TWI13536.1"/>
    </source>
</evidence>
<accession>A0A562M0U3</accession>
<sequence>MLIHNWTPLPPLPLRRDEASGTTESLYHYALRMSDTCGISIHLLASILKNEAGEPGSRQSARYMSSWTGPRSHYRWLMEALMKLTGQPDLFRGTFHNVAGVLGRQGLSTRDGREHQRRWCPRCYLEWNEGTSFEPLHLAFSQLSTCPTHGVLLEGRCSQCGAAQSFLRSYASRRNCQACRCPLGHSGEWRELEAFPRWVDGVLRRFGCYVSALDDPIPEMRIEVFMAGLHKRILSGERLPPAVRGYLWNRVESRRRHNALPTLTQYLNLCAFQGCEIGDILERPEEVSSAFLFDRADGFTQVPLRRRDIQGNLAMIGSCMDRLCSDAEVLPPLALLCREFGVWADVVREHYPDLHHRYRSRYLAQNGEFSRTHVKRALERALQVVKMNECASGRERQKDIALQVMQVVQVAPELALQCAKSITVMREFSKRIPSTRVDFPFNLQGMDAWQSGK</sequence>
<gene>
    <name evidence="1" type="ORF">IP93_00698</name>
</gene>